<name>A0A0V0XDW1_TRIPS</name>
<sequence>MELPLAEHCRYIHVGNNYIFPPFMIPYLNLSDELSTSAVVSQNYQW</sequence>
<dbReference type="Proteomes" id="UP000054815">
    <property type="component" value="Unassembled WGS sequence"/>
</dbReference>
<proteinExistence type="predicted"/>
<gene>
    <name evidence="1" type="ORF">T4E_2572</name>
</gene>
<evidence type="ECO:0000313" key="1">
    <source>
        <dbReference type="EMBL" id="KRX86030.1"/>
    </source>
</evidence>
<protein>
    <submittedName>
        <fullName evidence="1">Uncharacterized protein</fullName>
    </submittedName>
</protein>
<reference evidence="1 2" key="1">
    <citation type="submission" date="2015-01" db="EMBL/GenBank/DDBJ databases">
        <title>Evolution of Trichinella species and genotypes.</title>
        <authorList>
            <person name="Korhonen P.K."/>
            <person name="Edoardo P."/>
            <person name="Giuseppe L.R."/>
            <person name="Gasser R.B."/>
        </authorList>
    </citation>
    <scope>NUCLEOTIDE SEQUENCE [LARGE SCALE GENOMIC DNA]</scope>
    <source>
        <strain evidence="1">ISS141</strain>
    </source>
</reference>
<accession>A0A0V0XDW1</accession>
<organism evidence="1 2">
    <name type="scientific">Trichinella pseudospiralis</name>
    <name type="common">Parasitic roundworm</name>
    <dbReference type="NCBI Taxonomy" id="6337"/>
    <lineage>
        <taxon>Eukaryota</taxon>
        <taxon>Metazoa</taxon>
        <taxon>Ecdysozoa</taxon>
        <taxon>Nematoda</taxon>
        <taxon>Enoplea</taxon>
        <taxon>Dorylaimia</taxon>
        <taxon>Trichinellida</taxon>
        <taxon>Trichinellidae</taxon>
        <taxon>Trichinella</taxon>
    </lineage>
</organism>
<evidence type="ECO:0000313" key="2">
    <source>
        <dbReference type="Proteomes" id="UP000054815"/>
    </source>
</evidence>
<comment type="caution">
    <text evidence="1">The sequence shown here is derived from an EMBL/GenBank/DDBJ whole genome shotgun (WGS) entry which is preliminary data.</text>
</comment>
<dbReference type="EMBL" id="JYDU01000524">
    <property type="protein sequence ID" value="KRX86030.1"/>
    <property type="molecule type" value="Genomic_DNA"/>
</dbReference>
<dbReference type="AlphaFoldDB" id="A0A0V0XDW1"/>